<sequence length="1258" mass="138331">MYGGSGKFGRGGGGGGFKRNIHSTLHPSPLQRPSSAAAPSGRLSTGGAGAAPGNRTASASVGGAAAVSAGSTEESFSLVTGNPLNFGMIIRLAPDLVEEIKRVESQGSVARIKFDANANNPAGNVIKVGGKDFRFMWSRDTGDLCDIYEERQSGEDGNGLLVESGCAWRKLTVQRVLDESTKNHVKMLSEEAERKLKLRRSIVLDPGNPTMKSQMKALAAAESNPRRMKGAPPFKKRKAEPPPGGPPKSVHKSGLTTTPLSKGRPPISPPPPAQSGPLGSPFGSGNLIKGHANVEDIVSSQANSKAVSSEKDTTGKVIISADRGKPEKKGTIGVQPIDLRSMLISLLKESPSKGMSFKAIEKAIGDAIPNSVRQIEPILKKIATFQSPGIYFLKPGVDIESFKKPLSEGQSSPEDNRHPSPANDDQQSAPDTSFPMISDTNELEEQAELDSKYEEAPTSLTKGGVLYHSTVLFGEKRVSDSREGPVGSSGGGVSDSDSDSESDSSGSGSHSKSQSRSPAGSGSGSSSDSESDASTNSKEASDEEVDIMTSDDDNQTKHRLQASGLGSSKSPLLWRTSDGDPAHIGTDEKQDGNVCDVIEIEKDLPEDQSVGGLATACESVPNKEGEKPVEETTPSLYYRHEDQERQDHIRKTYRETGNVAKDGLNHGQSNSSEKASRGKYKRVSDEKHVDDKSDCSKRLKSENSHQPQVSGSRTALFEDSHQPQVSGSRTVLFEDIHQNSSPNRPFEDLHKGPNNQMANRMRREANPSFGSQKVNVQTSSTKSMLDSQQPIQRFVDRSAHAKTSTSVERLGKHSEYTGRGVRHPERLHQMNDDVPMQKDKFNREMQDEYGSVNYEGPVKVSKEDFGEKYKAPVDSSQRKHEAFGNLKEFGSVLNSHVGYSPKDENTNSRDRSVVNGRPNLLQRELSDLELGELREPLPEETPGFSKELDRKSFFKQLENKTLSSENWNSDPSKAKLASKMTADSRKSSSLNTNIPVPGISEGIPNRGVPEHSAEDLSRPHQRAEQSHQWQHQSRVDCTDAGTQHNRVVELSGRNRRREVGRIDSTSEVHRNFPSKGSATASQEHDAKQGSAPPSRKESRRQKFSAVPDLNDKKQDTSLTGSSDGCQRRRESSSDENSFPYSKYEKDEPELKEPIKDGFRYKEYVEEFQEKYGIYCSLNKILESYREEFLKFGRELEASKGKDMERYYDVERQMKESFRCCGERFKRMKKIFVVLHEELEHLKRMIEEFAAPYVKDLKD</sequence>
<dbReference type="Gene3D" id="6.10.140.340">
    <property type="match status" value="1"/>
</dbReference>
<feature type="compositionally biased region" description="Basic and acidic residues" evidence="1">
    <location>
        <begin position="1008"/>
        <end position="1025"/>
    </location>
</feature>
<feature type="region of interest" description="Disordered" evidence="1">
    <location>
        <begin position="896"/>
        <end position="920"/>
    </location>
</feature>
<feature type="region of interest" description="Disordered" evidence="1">
    <location>
        <begin position="960"/>
        <end position="1147"/>
    </location>
</feature>
<feature type="compositionally biased region" description="Gly residues" evidence="1">
    <location>
        <begin position="1"/>
        <end position="17"/>
    </location>
</feature>
<dbReference type="AlphaFoldDB" id="A0ABD2YWP8"/>
<feature type="compositionally biased region" description="Basic and acidic residues" evidence="1">
    <location>
        <begin position="901"/>
        <end position="912"/>
    </location>
</feature>
<feature type="compositionally biased region" description="Low complexity" evidence="1">
    <location>
        <begin position="503"/>
        <end position="537"/>
    </location>
</feature>
<feature type="compositionally biased region" description="Basic and acidic residues" evidence="1">
    <location>
        <begin position="1057"/>
        <end position="1070"/>
    </location>
</feature>
<feature type="region of interest" description="Disordered" evidence="1">
    <location>
        <begin position="617"/>
        <end position="838"/>
    </location>
</feature>
<feature type="compositionally biased region" description="Basic and acidic residues" evidence="1">
    <location>
        <begin position="621"/>
        <end position="630"/>
    </location>
</feature>
<protein>
    <recommendedName>
        <fullName evidence="2">OCEL domain-containing protein</fullName>
    </recommendedName>
</protein>
<feature type="compositionally biased region" description="Basic and acidic residues" evidence="1">
    <location>
        <begin position="682"/>
        <end position="703"/>
    </location>
</feature>
<feature type="region of interest" description="Disordered" evidence="1">
    <location>
        <begin position="403"/>
        <end position="592"/>
    </location>
</feature>
<name>A0ABD2YWP8_9GENT</name>
<comment type="caution">
    <text evidence="3">The sequence shown here is derived from an EMBL/GenBank/DDBJ whole genome shotgun (WGS) entry which is preliminary data.</text>
</comment>
<reference evidence="3 4" key="1">
    <citation type="submission" date="2024-11" db="EMBL/GenBank/DDBJ databases">
        <title>A near-complete genome assembly of Cinchona calisaya.</title>
        <authorList>
            <person name="Lian D.C."/>
            <person name="Zhao X.W."/>
            <person name="Wei L."/>
        </authorList>
    </citation>
    <scope>NUCLEOTIDE SEQUENCE [LARGE SCALE GENOMIC DNA]</scope>
    <source>
        <tissue evidence="3">Nenye</tissue>
    </source>
</reference>
<feature type="domain" description="OCEL" evidence="2">
    <location>
        <begin position="1145"/>
        <end position="1253"/>
    </location>
</feature>
<evidence type="ECO:0000256" key="1">
    <source>
        <dbReference type="SAM" id="MobiDB-lite"/>
    </source>
</evidence>
<evidence type="ECO:0000313" key="3">
    <source>
        <dbReference type="EMBL" id="KAL3511708.1"/>
    </source>
</evidence>
<feature type="compositionally biased region" description="Polar residues" evidence="1">
    <location>
        <begin position="960"/>
        <end position="971"/>
    </location>
</feature>
<organism evidence="3 4">
    <name type="scientific">Cinchona calisaya</name>
    <dbReference type="NCBI Taxonomy" id="153742"/>
    <lineage>
        <taxon>Eukaryota</taxon>
        <taxon>Viridiplantae</taxon>
        <taxon>Streptophyta</taxon>
        <taxon>Embryophyta</taxon>
        <taxon>Tracheophyta</taxon>
        <taxon>Spermatophyta</taxon>
        <taxon>Magnoliopsida</taxon>
        <taxon>eudicotyledons</taxon>
        <taxon>Gunneridae</taxon>
        <taxon>Pentapetalae</taxon>
        <taxon>asterids</taxon>
        <taxon>lamiids</taxon>
        <taxon>Gentianales</taxon>
        <taxon>Rubiaceae</taxon>
        <taxon>Cinchonoideae</taxon>
        <taxon>Cinchoneae</taxon>
        <taxon>Cinchona</taxon>
    </lineage>
</organism>
<feature type="compositionally biased region" description="Polar residues" evidence="1">
    <location>
        <begin position="704"/>
        <end position="713"/>
    </location>
</feature>
<feature type="compositionally biased region" description="Basic and acidic residues" evidence="1">
    <location>
        <begin position="474"/>
        <end position="483"/>
    </location>
</feature>
<accession>A0ABD2YWP8</accession>
<dbReference type="PANTHER" id="PTHR38372:SF2">
    <property type="entry name" value="DENTIN SIALOPHOSPHOPROTEIN-LIKE PROTEIN"/>
    <property type="match status" value="1"/>
</dbReference>
<dbReference type="EMBL" id="JBJUIK010000011">
    <property type="protein sequence ID" value="KAL3511708.1"/>
    <property type="molecule type" value="Genomic_DNA"/>
</dbReference>
<feature type="compositionally biased region" description="Polar residues" evidence="1">
    <location>
        <begin position="22"/>
        <end position="34"/>
    </location>
</feature>
<dbReference type="Pfam" id="PF07303">
    <property type="entry name" value="Occludin_ELL"/>
    <property type="match status" value="1"/>
</dbReference>
<keyword evidence="4" id="KW-1185">Reference proteome</keyword>
<feature type="compositionally biased region" description="Basic and acidic residues" evidence="1">
    <location>
        <begin position="638"/>
        <end position="654"/>
    </location>
</feature>
<feature type="compositionally biased region" description="Basic and acidic residues" evidence="1">
    <location>
        <begin position="577"/>
        <end position="591"/>
    </location>
</feature>
<feature type="compositionally biased region" description="Basic and acidic residues" evidence="1">
    <location>
        <begin position="809"/>
        <end position="838"/>
    </location>
</feature>
<feature type="compositionally biased region" description="Basic residues" evidence="1">
    <location>
        <begin position="226"/>
        <end position="238"/>
    </location>
</feature>
<evidence type="ECO:0000259" key="2">
    <source>
        <dbReference type="PROSITE" id="PS51980"/>
    </source>
</evidence>
<dbReference type="InterPro" id="IPR010844">
    <property type="entry name" value="Occludin_ELL"/>
</dbReference>
<dbReference type="Proteomes" id="UP001630127">
    <property type="component" value="Unassembled WGS sequence"/>
</dbReference>
<feature type="region of interest" description="Disordered" evidence="1">
    <location>
        <begin position="204"/>
        <end position="287"/>
    </location>
</feature>
<gene>
    <name evidence="3" type="ORF">ACH5RR_024425</name>
</gene>
<dbReference type="PROSITE" id="PS51980">
    <property type="entry name" value="OCEL"/>
    <property type="match status" value="1"/>
</dbReference>
<evidence type="ECO:0000313" key="4">
    <source>
        <dbReference type="Proteomes" id="UP001630127"/>
    </source>
</evidence>
<dbReference type="PANTHER" id="PTHR38372">
    <property type="entry name" value="DENTIN SIALOPHOSPHOPROTEIN-LIKE PROTEIN"/>
    <property type="match status" value="1"/>
</dbReference>
<dbReference type="SUPFAM" id="SSF144292">
    <property type="entry name" value="occludin/ELL-like"/>
    <property type="match status" value="1"/>
</dbReference>
<feature type="compositionally biased region" description="Polar residues" evidence="1">
    <location>
        <begin position="768"/>
        <end position="791"/>
    </location>
</feature>
<proteinExistence type="predicted"/>
<feature type="compositionally biased region" description="Acidic residues" evidence="1">
    <location>
        <begin position="541"/>
        <end position="553"/>
    </location>
</feature>
<feature type="region of interest" description="Disordered" evidence="1">
    <location>
        <begin position="1"/>
        <end position="58"/>
    </location>
</feature>